<keyword evidence="4" id="KW-1015">Disulfide bond</keyword>
<dbReference type="SUPFAM" id="SSF52833">
    <property type="entry name" value="Thioredoxin-like"/>
    <property type="match status" value="1"/>
</dbReference>
<keyword evidence="3" id="KW-0560">Oxidoreductase</keyword>
<accession>A0A6J5Z7S8</accession>
<evidence type="ECO:0000256" key="2">
    <source>
        <dbReference type="ARBA" id="ARBA00022729"/>
    </source>
</evidence>
<keyword evidence="6" id="KW-0472">Membrane</keyword>
<sequence>MSSKSGKKPGKDNFTRNLVIGMVTLVAVILLGKPINDIVNPREISQTIPAVASSENGYAISFNTELTGVPVVDIYEDFQCPVCLEFESVNMKYIESLITEKKATVHYHILSFLGDESVRAANASACAADEGKFMQFHNGLYANQPQAENSGEWSDERLIAIGATAGIASDAFEKCVKNKGYEGWVSKSAEAAAKANINSTPTVFVNGKEIDRQTQYMSAANFKAAVEG</sequence>
<evidence type="ECO:0000256" key="4">
    <source>
        <dbReference type="ARBA" id="ARBA00023157"/>
    </source>
</evidence>
<dbReference type="AlphaFoldDB" id="A0A6J5Z7S8"/>
<organism evidence="8">
    <name type="scientific">freshwater metagenome</name>
    <dbReference type="NCBI Taxonomy" id="449393"/>
    <lineage>
        <taxon>unclassified sequences</taxon>
        <taxon>metagenomes</taxon>
        <taxon>ecological metagenomes</taxon>
    </lineage>
</organism>
<evidence type="ECO:0000256" key="6">
    <source>
        <dbReference type="SAM" id="Phobius"/>
    </source>
</evidence>
<keyword evidence="2" id="KW-0732">Signal</keyword>
<dbReference type="InterPro" id="IPR012336">
    <property type="entry name" value="Thioredoxin-like_fold"/>
</dbReference>
<feature type="transmembrane region" description="Helical" evidence="6">
    <location>
        <begin position="14"/>
        <end position="32"/>
    </location>
</feature>
<dbReference type="Gene3D" id="3.40.30.10">
    <property type="entry name" value="Glutaredoxin"/>
    <property type="match status" value="1"/>
</dbReference>
<evidence type="ECO:0000313" key="8">
    <source>
        <dbReference type="EMBL" id="CAB4337167.1"/>
    </source>
</evidence>
<dbReference type="GO" id="GO:0016491">
    <property type="term" value="F:oxidoreductase activity"/>
    <property type="evidence" value="ECO:0007669"/>
    <property type="project" value="UniProtKB-KW"/>
</dbReference>
<reference evidence="8" key="1">
    <citation type="submission" date="2020-05" db="EMBL/GenBank/DDBJ databases">
        <authorList>
            <person name="Chiriac C."/>
            <person name="Salcher M."/>
            <person name="Ghai R."/>
            <person name="Kavagutti S V."/>
        </authorList>
    </citation>
    <scope>NUCLEOTIDE SEQUENCE</scope>
</reference>
<dbReference type="Pfam" id="PF13462">
    <property type="entry name" value="Thioredoxin_4"/>
    <property type="match status" value="1"/>
</dbReference>
<keyword evidence="6" id="KW-0812">Transmembrane</keyword>
<feature type="domain" description="Thioredoxin-like fold" evidence="7">
    <location>
        <begin position="71"/>
        <end position="216"/>
    </location>
</feature>
<dbReference type="PANTHER" id="PTHR13887:SF14">
    <property type="entry name" value="DISULFIDE BOND FORMATION PROTEIN D"/>
    <property type="match status" value="1"/>
</dbReference>
<dbReference type="InterPro" id="IPR036249">
    <property type="entry name" value="Thioredoxin-like_sf"/>
</dbReference>
<evidence type="ECO:0000256" key="5">
    <source>
        <dbReference type="ARBA" id="ARBA00023284"/>
    </source>
</evidence>
<evidence type="ECO:0000256" key="3">
    <source>
        <dbReference type="ARBA" id="ARBA00023002"/>
    </source>
</evidence>
<protein>
    <submittedName>
        <fullName evidence="8">Unannotated protein</fullName>
    </submittedName>
</protein>
<keyword evidence="6" id="KW-1133">Transmembrane helix</keyword>
<evidence type="ECO:0000256" key="1">
    <source>
        <dbReference type="ARBA" id="ARBA00005791"/>
    </source>
</evidence>
<evidence type="ECO:0000259" key="7">
    <source>
        <dbReference type="Pfam" id="PF13462"/>
    </source>
</evidence>
<keyword evidence="5" id="KW-0676">Redox-active center</keyword>
<dbReference type="PANTHER" id="PTHR13887">
    <property type="entry name" value="GLUTATHIONE S-TRANSFERASE KAPPA"/>
    <property type="match status" value="1"/>
</dbReference>
<proteinExistence type="inferred from homology"/>
<gene>
    <name evidence="8" type="ORF">UFOPK3775_00632</name>
</gene>
<name>A0A6J5Z7S8_9ZZZZ</name>
<comment type="similarity">
    <text evidence="1">Belongs to the thioredoxin family. DsbA subfamily.</text>
</comment>
<dbReference type="EMBL" id="CAESAK010000068">
    <property type="protein sequence ID" value="CAB4337167.1"/>
    <property type="molecule type" value="Genomic_DNA"/>
</dbReference>